<organism evidence="5 6">
    <name type="scientific">Cellulomonas shaoxiangyii</name>
    <dbReference type="NCBI Taxonomy" id="2566013"/>
    <lineage>
        <taxon>Bacteria</taxon>
        <taxon>Bacillati</taxon>
        <taxon>Actinomycetota</taxon>
        <taxon>Actinomycetes</taxon>
        <taxon>Micrococcales</taxon>
        <taxon>Cellulomonadaceae</taxon>
        <taxon>Cellulomonas</taxon>
    </lineage>
</organism>
<dbReference type="SUPFAM" id="SSF55729">
    <property type="entry name" value="Acyl-CoA N-acyltransferases (Nat)"/>
    <property type="match status" value="1"/>
</dbReference>
<protein>
    <submittedName>
        <fullName evidence="5">N-acetyltransferase</fullName>
    </submittedName>
</protein>
<feature type="region of interest" description="Disordered" evidence="3">
    <location>
        <begin position="1"/>
        <end position="27"/>
    </location>
</feature>
<evidence type="ECO:0000256" key="1">
    <source>
        <dbReference type="ARBA" id="ARBA00022679"/>
    </source>
</evidence>
<dbReference type="PROSITE" id="PS51186">
    <property type="entry name" value="GNAT"/>
    <property type="match status" value="1"/>
</dbReference>
<dbReference type="OrthoDB" id="9799092at2"/>
<gene>
    <name evidence="5" type="ORF">E5225_12075</name>
</gene>
<dbReference type="PANTHER" id="PTHR43877">
    <property type="entry name" value="AMINOALKYLPHOSPHONATE N-ACETYLTRANSFERASE-RELATED-RELATED"/>
    <property type="match status" value="1"/>
</dbReference>
<feature type="domain" description="N-acetyltransferase" evidence="4">
    <location>
        <begin position="206"/>
        <end position="354"/>
    </location>
</feature>
<keyword evidence="6" id="KW-1185">Reference proteome</keyword>
<keyword evidence="2" id="KW-0012">Acyltransferase</keyword>
<dbReference type="GO" id="GO:0016747">
    <property type="term" value="F:acyltransferase activity, transferring groups other than amino-acyl groups"/>
    <property type="evidence" value="ECO:0007669"/>
    <property type="project" value="InterPro"/>
</dbReference>
<evidence type="ECO:0000259" key="4">
    <source>
        <dbReference type="PROSITE" id="PS51186"/>
    </source>
</evidence>
<evidence type="ECO:0000256" key="3">
    <source>
        <dbReference type="SAM" id="MobiDB-lite"/>
    </source>
</evidence>
<keyword evidence="1 5" id="KW-0808">Transferase</keyword>
<evidence type="ECO:0000313" key="5">
    <source>
        <dbReference type="EMBL" id="QCB94189.1"/>
    </source>
</evidence>
<evidence type="ECO:0000313" key="6">
    <source>
        <dbReference type="Proteomes" id="UP000296469"/>
    </source>
</evidence>
<evidence type="ECO:0000256" key="2">
    <source>
        <dbReference type="ARBA" id="ARBA00023315"/>
    </source>
</evidence>
<dbReference type="InterPro" id="IPR000182">
    <property type="entry name" value="GNAT_dom"/>
</dbReference>
<dbReference type="AlphaFoldDB" id="A0A4P7SIX2"/>
<dbReference type="InterPro" id="IPR050832">
    <property type="entry name" value="Bact_Acetyltransf"/>
</dbReference>
<accession>A0A4P7SIX2</accession>
<dbReference type="RefSeq" id="WP_135971925.1">
    <property type="nucleotide sequence ID" value="NZ_CP039291.1"/>
</dbReference>
<dbReference type="Proteomes" id="UP000296469">
    <property type="component" value="Chromosome"/>
</dbReference>
<feature type="compositionally biased region" description="Pro residues" evidence="3">
    <location>
        <begin position="7"/>
        <end position="17"/>
    </location>
</feature>
<dbReference type="InterPro" id="IPR016181">
    <property type="entry name" value="Acyl_CoA_acyltransferase"/>
</dbReference>
<dbReference type="EMBL" id="CP039291">
    <property type="protein sequence ID" value="QCB94189.1"/>
    <property type="molecule type" value="Genomic_DNA"/>
</dbReference>
<name>A0A4P7SIX2_9CELL</name>
<dbReference type="Pfam" id="PF00583">
    <property type="entry name" value="Acetyltransf_1"/>
    <property type="match status" value="1"/>
</dbReference>
<dbReference type="Gene3D" id="3.40.630.30">
    <property type="match status" value="1"/>
</dbReference>
<sequence length="354" mass="37555">MSSSPRLPAPADPPLEGLPPGWTARPADAADAPALHALLGRHEAAATGAASSHRSAVDAVLTDGAATHRHVLALDERREVRAWASAQDRAEGRVLVQVLVDPALDDATADAVAAAAFDWADAAARHVAAGRGLTVTQVDSGAFATDDRQQRWLRAAGYAQVRTWLQMTRPTVPADADPAPGASPERVRVRRVRRGDDGMPDGADLLAVHVVLEESFTDHFNYRPERFDELVSRLRADPGHRWDHWWLAESVDAGEPSRPVGALVASVSPGRDGAPDGTYVAYLGVLRSARGRGAARGLLGAAIADAAARGRSYVALEVDADSPTGADALYRSLGFGTSVVTQSWHRDVRVDDLP</sequence>
<reference evidence="5 6" key="1">
    <citation type="submission" date="2019-04" db="EMBL/GenBank/DDBJ databases">
        <title>Isolation and identification of Cellulomonas shaoxiangyii sp. Nov. isolated from feces of the Tibetan antelopes (Pantholops hodgsonii) in the Qinghai-Tibet plateau of China.</title>
        <authorList>
            <person name="Tian Z."/>
        </authorList>
    </citation>
    <scope>NUCLEOTIDE SEQUENCE [LARGE SCALE GENOMIC DNA]</scope>
    <source>
        <strain evidence="5 6">Z28</strain>
    </source>
</reference>
<proteinExistence type="predicted"/>
<dbReference type="KEGG" id="celz:E5225_12075"/>